<dbReference type="Proteomes" id="UP000724874">
    <property type="component" value="Unassembled WGS sequence"/>
</dbReference>
<proteinExistence type="predicted"/>
<evidence type="ECO:0000313" key="2">
    <source>
        <dbReference type="Proteomes" id="UP000724874"/>
    </source>
</evidence>
<protein>
    <submittedName>
        <fullName evidence="1">Uncharacterized protein</fullName>
    </submittedName>
</protein>
<gene>
    <name evidence="1" type="ORF">CPB84DRAFT_1755015</name>
</gene>
<accession>A0A9P5N827</accession>
<dbReference type="AlphaFoldDB" id="A0A9P5N827"/>
<reference evidence="1" key="1">
    <citation type="submission" date="2020-11" db="EMBL/GenBank/DDBJ databases">
        <authorList>
            <consortium name="DOE Joint Genome Institute"/>
            <person name="Ahrendt S."/>
            <person name="Riley R."/>
            <person name="Andreopoulos W."/>
            <person name="LaButti K."/>
            <person name="Pangilinan J."/>
            <person name="Ruiz-duenas F.J."/>
            <person name="Barrasa J.M."/>
            <person name="Sanchez-Garcia M."/>
            <person name="Camarero S."/>
            <person name="Miyauchi S."/>
            <person name="Serrano A."/>
            <person name="Linde D."/>
            <person name="Babiker R."/>
            <person name="Drula E."/>
            <person name="Ayuso-Fernandez I."/>
            <person name="Pacheco R."/>
            <person name="Padilla G."/>
            <person name="Ferreira P."/>
            <person name="Barriuso J."/>
            <person name="Kellner H."/>
            <person name="Castanera R."/>
            <person name="Alfaro M."/>
            <person name="Ramirez L."/>
            <person name="Pisabarro A.G."/>
            <person name="Kuo A."/>
            <person name="Tritt A."/>
            <person name="Lipzen A."/>
            <person name="He G."/>
            <person name="Yan M."/>
            <person name="Ng V."/>
            <person name="Cullen D."/>
            <person name="Martin F."/>
            <person name="Rosso M.-N."/>
            <person name="Henrissat B."/>
            <person name="Hibbett D."/>
            <person name="Martinez A.T."/>
            <person name="Grigoriev I.V."/>
        </authorList>
    </citation>
    <scope>NUCLEOTIDE SEQUENCE</scope>
    <source>
        <strain evidence="1">AH 44721</strain>
    </source>
</reference>
<comment type="caution">
    <text evidence="1">The sequence shown here is derived from an EMBL/GenBank/DDBJ whole genome shotgun (WGS) entry which is preliminary data.</text>
</comment>
<organism evidence="1 2">
    <name type="scientific">Gymnopilus junonius</name>
    <name type="common">Spectacular rustgill mushroom</name>
    <name type="synonym">Gymnopilus spectabilis subsp. junonius</name>
    <dbReference type="NCBI Taxonomy" id="109634"/>
    <lineage>
        <taxon>Eukaryota</taxon>
        <taxon>Fungi</taxon>
        <taxon>Dikarya</taxon>
        <taxon>Basidiomycota</taxon>
        <taxon>Agaricomycotina</taxon>
        <taxon>Agaricomycetes</taxon>
        <taxon>Agaricomycetidae</taxon>
        <taxon>Agaricales</taxon>
        <taxon>Agaricineae</taxon>
        <taxon>Hymenogastraceae</taxon>
        <taxon>Gymnopilus</taxon>
    </lineage>
</organism>
<evidence type="ECO:0000313" key="1">
    <source>
        <dbReference type="EMBL" id="KAF8869516.1"/>
    </source>
</evidence>
<sequence length="199" mass="22531">MTEGAHSWHMESLEIGQRLSRWESVRVILRCDKTSPHAASPTRLPNFTSHECAEVSEEVDEERWQDGRVSDNAWSQRTDLISVFAEIAIRHIGALARSERPCVDARASAAYISNLTMFDKTSIPTLSDDDPNDELIPFEYGKLLPESIIIALFKPSKLTTSVPGMVQLCQGDFQLLMEQEEYYFSKPHPLILNKGLDDH</sequence>
<keyword evidence="2" id="KW-1185">Reference proteome</keyword>
<dbReference type="EMBL" id="JADNYJ010000430">
    <property type="protein sequence ID" value="KAF8869516.1"/>
    <property type="molecule type" value="Genomic_DNA"/>
</dbReference>
<name>A0A9P5N827_GYMJU</name>